<comment type="caution">
    <text evidence="2">The sequence shown here is derived from an EMBL/GenBank/DDBJ whole genome shotgun (WGS) entry which is preliminary data.</text>
</comment>
<evidence type="ECO:0000256" key="1">
    <source>
        <dbReference type="SAM" id="MobiDB-lite"/>
    </source>
</evidence>
<dbReference type="AlphaFoldDB" id="A0AAP0PAH3"/>
<feature type="region of interest" description="Disordered" evidence="1">
    <location>
        <begin position="97"/>
        <end position="131"/>
    </location>
</feature>
<name>A0AAP0PAH3_9MAGN</name>
<feature type="compositionally biased region" description="Basic and acidic residues" evidence="1">
    <location>
        <begin position="22"/>
        <end position="31"/>
    </location>
</feature>
<keyword evidence="3" id="KW-1185">Reference proteome</keyword>
<gene>
    <name evidence="2" type="ORF">Scep_013144</name>
</gene>
<evidence type="ECO:0000313" key="3">
    <source>
        <dbReference type="Proteomes" id="UP001419268"/>
    </source>
</evidence>
<organism evidence="2 3">
    <name type="scientific">Stephania cephalantha</name>
    <dbReference type="NCBI Taxonomy" id="152367"/>
    <lineage>
        <taxon>Eukaryota</taxon>
        <taxon>Viridiplantae</taxon>
        <taxon>Streptophyta</taxon>
        <taxon>Embryophyta</taxon>
        <taxon>Tracheophyta</taxon>
        <taxon>Spermatophyta</taxon>
        <taxon>Magnoliopsida</taxon>
        <taxon>Ranunculales</taxon>
        <taxon>Menispermaceae</taxon>
        <taxon>Menispermoideae</taxon>
        <taxon>Cissampelideae</taxon>
        <taxon>Stephania</taxon>
    </lineage>
</organism>
<dbReference type="EMBL" id="JBBNAG010000005">
    <property type="protein sequence ID" value="KAK9133616.1"/>
    <property type="molecule type" value="Genomic_DNA"/>
</dbReference>
<feature type="compositionally biased region" description="Basic and acidic residues" evidence="1">
    <location>
        <begin position="106"/>
        <end position="121"/>
    </location>
</feature>
<accession>A0AAP0PAH3</accession>
<dbReference type="Proteomes" id="UP001419268">
    <property type="component" value="Unassembled WGS sequence"/>
</dbReference>
<feature type="region of interest" description="Disordered" evidence="1">
    <location>
        <begin position="1"/>
        <end position="31"/>
    </location>
</feature>
<sequence length="204" mass="22968">MAAGDDAVPTSPEHARTRERRLKAGADGEIGREWRDDQTTSRIWCELQRGAMDALMAAWTKRRRVGSTAGGDGRPTDDAAVSVAWWRDRTAVAARRRRGSHVELAQARESDDKQKRARTADWPKNGGDRTTPQLQGIALARTARRRVDGIGALVALARCACDGRRWRGTARRWRRNESTARHWQRRGEWRGATAQWRVVGPINP</sequence>
<evidence type="ECO:0000313" key="2">
    <source>
        <dbReference type="EMBL" id="KAK9133616.1"/>
    </source>
</evidence>
<reference evidence="2 3" key="1">
    <citation type="submission" date="2024-01" db="EMBL/GenBank/DDBJ databases">
        <title>Genome assemblies of Stephania.</title>
        <authorList>
            <person name="Yang L."/>
        </authorList>
    </citation>
    <scope>NUCLEOTIDE SEQUENCE [LARGE SCALE GENOMIC DNA]</scope>
    <source>
        <strain evidence="2">JXDWG</strain>
        <tissue evidence="2">Leaf</tissue>
    </source>
</reference>
<proteinExistence type="predicted"/>
<protein>
    <submittedName>
        <fullName evidence="2">Uncharacterized protein</fullName>
    </submittedName>
</protein>